<dbReference type="PROSITE" id="PS50894">
    <property type="entry name" value="HPT"/>
    <property type="match status" value="1"/>
</dbReference>
<evidence type="ECO:0000313" key="14">
    <source>
        <dbReference type="Proteomes" id="UP000238954"/>
    </source>
</evidence>
<dbReference type="OrthoDB" id="9803176at2"/>
<feature type="domain" description="HPt" evidence="12">
    <location>
        <begin position="1"/>
        <end position="101"/>
    </location>
</feature>
<evidence type="ECO:0000256" key="6">
    <source>
        <dbReference type="ARBA" id="ARBA00022777"/>
    </source>
</evidence>
<evidence type="ECO:0000256" key="7">
    <source>
        <dbReference type="ARBA" id="ARBA00023012"/>
    </source>
</evidence>
<feature type="modified residue" description="Phosphohistidine" evidence="9">
    <location>
        <position position="44"/>
    </location>
</feature>
<dbReference type="SUPFAM" id="SSF50341">
    <property type="entry name" value="CheW-like"/>
    <property type="match status" value="2"/>
</dbReference>
<reference evidence="14" key="1">
    <citation type="submission" date="2017-11" db="EMBL/GenBank/DDBJ databases">
        <title>The complete genome sequence of Sphingopyxis pomeranensis sp. nov. strain WS5A3p.</title>
        <authorList>
            <person name="Kaminski M.A."/>
        </authorList>
    </citation>
    <scope>NUCLEOTIDE SEQUENCE [LARGE SCALE GENOMIC DNA]</scope>
    <source>
        <strain evidence="14">WS5A3p</strain>
    </source>
</reference>
<sequence length="795" mass="84785">MDDLLNDFLAETAEILAEAGGALVAWEADPADRAQLDAIFRLVHTIKGSSGFLSLPRVTALSHAAEDALDQVRRGNRAADAALVTAVLAIVDRLSVLCEALGKGGAEPVGDDGEVIAGLAATGAPAEDPSGSGEIPLRREEDLATDPQGWRSIRVPLPLLDSVMTGVTDIVLARNEFARMLRESGADPSLIASFDRLSDSIAGMRQSVSQMRMQRIDKLFAPLPRIVRDLAQDLGKKVRFATSGGEVELDREMMENIRDPLIHIVRNAIDHGVESLDDRVAAGKEITATIAVSARQSGNQIEIEVRDDGRGLSPDALVHKAMSARLLSAADARALTPREKLDLIFRPGFSTASKITSISGRGVGMDIVKANVEKIGGVVDLRNDEGRGLAIVLRVPMTLTIISGLMVRAAGQYFAIPRGAVREILLETSDSVRIERVGGGELVTVRGEPFPLLRLETVLGRERDPDDDVEDRALVLVRPGQGQSYALSVAAIHDHEELVIKPAAPMIMATGLYAGTTLPDNGRPVLLLDVQGILAAAAIDASEAGRERDRAAEADASAAAERNAAQLLLFRDVGGRTRGVRLSVIERVEEVPALALFESAGRVQVQIGEGIFPVHAARLPEDHGTLKLLRLHDGHMILCYPIEAVIDIVRLPEVTQPAPAPGLIAGVVLVGGEPVEIVDPFWLMEQYAPGLAAAPAARPLVCRLAEDRDGWGDNFLAPILRNAGYRVVPESSDEAADVLLCLTGEGVCAQDGDDVPVIRLRTSAAPIGPDDDTVYRYDRGALLDALRRRIGGASA</sequence>
<protein>
    <recommendedName>
        <fullName evidence="3">Chemotaxis protein CheA</fullName>
        <ecNumber evidence="2">2.7.13.3</ecNumber>
    </recommendedName>
</protein>
<keyword evidence="7" id="KW-0902">Two-component regulatory system</keyword>
<feature type="domain" description="Histidine kinase" evidence="10">
    <location>
        <begin position="148"/>
        <end position="399"/>
    </location>
</feature>
<dbReference type="SMART" id="SM00387">
    <property type="entry name" value="HATPase_c"/>
    <property type="match status" value="1"/>
</dbReference>
<dbReference type="Pfam" id="PF02518">
    <property type="entry name" value="HATPase_c"/>
    <property type="match status" value="1"/>
</dbReference>
<evidence type="ECO:0000259" key="11">
    <source>
        <dbReference type="PROSITE" id="PS50851"/>
    </source>
</evidence>
<organism evidence="13 14">
    <name type="scientific">Sphingopyxis lindanitolerans</name>
    <dbReference type="NCBI Taxonomy" id="2054227"/>
    <lineage>
        <taxon>Bacteria</taxon>
        <taxon>Pseudomonadati</taxon>
        <taxon>Pseudomonadota</taxon>
        <taxon>Alphaproteobacteria</taxon>
        <taxon>Sphingomonadales</taxon>
        <taxon>Sphingomonadaceae</taxon>
        <taxon>Sphingopyxis</taxon>
    </lineage>
</organism>
<dbReference type="GO" id="GO:0005737">
    <property type="term" value="C:cytoplasm"/>
    <property type="evidence" value="ECO:0007669"/>
    <property type="project" value="InterPro"/>
</dbReference>
<keyword evidence="14" id="KW-1185">Reference proteome</keyword>
<dbReference type="Pfam" id="PF02895">
    <property type="entry name" value="H-kinase_dim"/>
    <property type="match status" value="1"/>
</dbReference>
<dbReference type="Gene3D" id="1.20.120.160">
    <property type="entry name" value="HPT domain"/>
    <property type="match status" value="1"/>
</dbReference>
<accession>A0A2S8B6P0</accession>
<dbReference type="CDD" id="cd00088">
    <property type="entry name" value="HPT"/>
    <property type="match status" value="1"/>
</dbReference>
<dbReference type="FunFam" id="3.30.565.10:FF:000016">
    <property type="entry name" value="Chemotaxis protein CheA, putative"/>
    <property type="match status" value="1"/>
</dbReference>
<evidence type="ECO:0000259" key="12">
    <source>
        <dbReference type="PROSITE" id="PS50894"/>
    </source>
</evidence>
<dbReference type="InterPro" id="IPR004105">
    <property type="entry name" value="CheA-like_dim"/>
</dbReference>
<dbReference type="Pfam" id="PF01627">
    <property type="entry name" value="Hpt"/>
    <property type="match status" value="1"/>
</dbReference>
<feature type="domain" description="CheW-like" evidence="11">
    <location>
        <begin position="401"/>
        <end position="539"/>
    </location>
</feature>
<dbReference type="SMART" id="SM01231">
    <property type="entry name" value="H-kinase_dim"/>
    <property type="match status" value="1"/>
</dbReference>
<dbReference type="RefSeq" id="WP_105998191.1">
    <property type="nucleotide sequence ID" value="NZ_CM009578.1"/>
</dbReference>
<comment type="catalytic activity">
    <reaction evidence="1">
        <text>ATP + protein L-histidine = ADP + protein N-phospho-L-histidine.</text>
        <dbReference type="EC" id="2.7.13.3"/>
    </reaction>
</comment>
<dbReference type="InterPro" id="IPR036061">
    <property type="entry name" value="CheW-like_dom_sf"/>
</dbReference>
<evidence type="ECO:0000256" key="5">
    <source>
        <dbReference type="ARBA" id="ARBA00022679"/>
    </source>
</evidence>
<dbReference type="PANTHER" id="PTHR43395:SF1">
    <property type="entry name" value="CHEMOTAXIS PROTEIN CHEA"/>
    <property type="match status" value="1"/>
</dbReference>
<dbReference type="PANTHER" id="PTHR43395">
    <property type="entry name" value="SENSOR HISTIDINE KINASE CHEA"/>
    <property type="match status" value="1"/>
</dbReference>
<dbReference type="Gene3D" id="2.30.30.40">
    <property type="entry name" value="SH3 Domains"/>
    <property type="match status" value="1"/>
</dbReference>
<dbReference type="InterPro" id="IPR051315">
    <property type="entry name" value="Bact_Chemotaxis_CheA"/>
</dbReference>
<dbReference type="PRINTS" id="PR00344">
    <property type="entry name" value="BCTRLSENSOR"/>
</dbReference>
<evidence type="ECO:0000256" key="4">
    <source>
        <dbReference type="ARBA" id="ARBA00022553"/>
    </source>
</evidence>
<evidence type="ECO:0000256" key="8">
    <source>
        <dbReference type="ARBA" id="ARBA00035100"/>
    </source>
</evidence>
<keyword evidence="6" id="KW-0418">Kinase</keyword>
<dbReference type="EMBL" id="PHFW01000002">
    <property type="protein sequence ID" value="PQM27929.1"/>
    <property type="molecule type" value="Genomic_DNA"/>
</dbReference>
<dbReference type="AlphaFoldDB" id="A0A2S8B6P0"/>
<evidence type="ECO:0000256" key="2">
    <source>
        <dbReference type="ARBA" id="ARBA00012438"/>
    </source>
</evidence>
<name>A0A2S8B6P0_9SPHN</name>
<keyword evidence="5" id="KW-0808">Transferase</keyword>
<evidence type="ECO:0000256" key="3">
    <source>
        <dbReference type="ARBA" id="ARBA00021495"/>
    </source>
</evidence>
<evidence type="ECO:0000313" key="13">
    <source>
        <dbReference type="EMBL" id="PQM27929.1"/>
    </source>
</evidence>
<dbReference type="PROSITE" id="PS50109">
    <property type="entry name" value="HIS_KIN"/>
    <property type="match status" value="1"/>
</dbReference>
<dbReference type="InterPro" id="IPR005467">
    <property type="entry name" value="His_kinase_dom"/>
</dbReference>
<dbReference type="InterPro" id="IPR002545">
    <property type="entry name" value="CheW-lke_dom"/>
</dbReference>
<keyword evidence="4 9" id="KW-0597">Phosphoprotein</keyword>
<dbReference type="Pfam" id="PF01584">
    <property type="entry name" value="CheW"/>
    <property type="match status" value="1"/>
</dbReference>
<dbReference type="SMART" id="SM00260">
    <property type="entry name" value="CheW"/>
    <property type="match status" value="1"/>
</dbReference>
<evidence type="ECO:0000256" key="9">
    <source>
        <dbReference type="PROSITE-ProRule" id="PRU00110"/>
    </source>
</evidence>
<dbReference type="SUPFAM" id="SSF55874">
    <property type="entry name" value="ATPase domain of HSP90 chaperone/DNA topoisomerase II/histidine kinase"/>
    <property type="match status" value="1"/>
</dbReference>
<proteinExistence type="predicted"/>
<dbReference type="InterPro" id="IPR008207">
    <property type="entry name" value="Sig_transdc_His_kin_Hpt_dom"/>
</dbReference>
<evidence type="ECO:0000259" key="10">
    <source>
        <dbReference type="PROSITE" id="PS50109"/>
    </source>
</evidence>
<dbReference type="GO" id="GO:0000155">
    <property type="term" value="F:phosphorelay sensor kinase activity"/>
    <property type="evidence" value="ECO:0007669"/>
    <property type="project" value="InterPro"/>
</dbReference>
<dbReference type="PROSITE" id="PS50851">
    <property type="entry name" value="CHEW"/>
    <property type="match status" value="1"/>
</dbReference>
<dbReference type="SMART" id="SM00073">
    <property type="entry name" value="HPT"/>
    <property type="match status" value="1"/>
</dbReference>
<dbReference type="EC" id="2.7.13.3" evidence="2"/>
<dbReference type="InterPro" id="IPR004358">
    <property type="entry name" value="Sig_transdc_His_kin-like_C"/>
</dbReference>
<comment type="caution">
    <text evidence="13">The sequence shown here is derived from an EMBL/GenBank/DDBJ whole genome shotgun (WGS) entry which is preliminary data.</text>
</comment>
<dbReference type="InterPro" id="IPR036890">
    <property type="entry name" value="HATPase_C_sf"/>
</dbReference>
<dbReference type="Gene3D" id="3.30.565.10">
    <property type="entry name" value="Histidine kinase-like ATPase, C-terminal domain"/>
    <property type="match status" value="1"/>
</dbReference>
<dbReference type="InterPro" id="IPR003594">
    <property type="entry name" value="HATPase_dom"/>
</dbReference>
<dbReference type="GO" id="GO:0006935">
    <property type="term" value="P:chemotaxis"/>
    <property type="evidence" value="ECO:0007669"/>
    <property type="project" value="InterPro"/>
</dbReference>
<dbReference type="SUPFAM" id="SSF47226">
    <property type="entry name" value="Histidine-containing phosphotransfer domain, HPT domain"/>
    <property type="match status" value="1"/>
</dbReference>
<comment type="function">
    <text evidence="8">Involved in the transmission of sensory signals from the chemoreceptors to the flagellar motors. CheA is autophosphorylated; it can transfer its phosphate group to either CheB or CheY.</text>
</comment>
<dbReference type="Proteomes" id="UP000238954">
    <property type="component" value="Chromosome"/>
</dbReference>
<evidence type="ECO:0000256" key="1">
    <source>
        <dbReference type="ARBA" id="ARBA00000085"/>
    </source>
</evidence>
<dbReference type="InterPro" id="IPR036641">
    <property type="entry name" value="HPT_dom_sf"/>
</dbReference>
<gene>
    <name evidence="13" type="ORF">CVO77_05175</name>
</gene>